<feature type="domain" description="Myb-like" evidence="4">
    <location>
        <begin position="805"/>
        <end position="856"/>
    </location>
</feature>
<dbReference type="InterPro" id="IPR051970">
    <property type="entry name" value="TEL2_Regulation"/>
</dbReference>
<dbReference type="PANTHER" id="PTHR15830">
    <property type="entry name" value="TELOMERE LENGTH REGULATION PROTEIN TEL2 FAMILY MEMBER"/>
    <property type="match status" value="1"/>
</dbReference>
<feature type="region of interest" description="Disordered" evidence="3">
    <location>
        <begin position="1304"/>
        <end position="1326"/>
    </location>
</feature>
<dbReference type="OrthoDB" id="2143914at2759"/>
<feature type="compositionally biased region" description="Low complexity" evidence="3">
    <location>
        <begin position="735"/>
        <end position="745"/>
    </location>
</feature>
<evidence type="ECO:0000313" key="6">
    <source>
        <dbReference type="EMBL" id="KAG6962554.1"/>
    </source>
</evidence>
<evidence type="ECO:0000259" key="5">
    <source>
        <dbReference type="PROSITE" id="PS51294"/>
    </source>
</evidence>
<dbReference type="FunFam" id="1.10.10.60:FF:000010">
    <property type="entry name" value="Transcriptional activator Myb isoform A"/>
    <property type="match status" value="1"/>
</dbReference>
<feature type="region of interest" description="Disordered" evidence="3">
    <location>
        <begin position="670"/>
        <end position="774"/>
    </location>
</feature>
<feature type="domain" description="Myb-like" evidence="4">
    <location>
        <begin position="908"/>
        <end position="958"/>
    </location>
</feature>
<dbReference type="VEuPathDB" id="FungiDB:PC110_g17981"/>
<evidence type="ECO:0000256" key="1">
    <source>
        <dbReference type="ARBA" id="ARBA00022737"/>
    </source>
</evidence>
<reference evidence="6" key="1">
    <citation type="submission" date="2021-01" db="EMBL/GenBank/DDBJ databases">
        <title>Phytophthora aleatoria, a newly-described species from Pinus radiata is distinct from Phytophthora cactorum isolates based on comparative genomics.</title>
        <authorList>
            <person name="Mcdougal R."/>
            <person name="Panda P."/>
            <person name="Williams N."/>
            <person name="Studholme D.J."/>
        </authorList>
    </citation>
    <scope>NUCLEOTIDE SEQUENCE</scope>
    <source>
        <strain evidence="6">NZFS 3830</strain>
    </source>
</reference>
<name>A0A8T1ULB8_9STRA</name>
<evidence type="ECO:0000259" key="4">
    <source>
        <dbReference type="PROSITE" id="PS50090"/>
    </source>
</evidence>
<sequence length="1454" mass="159860">MHDEMQRLRAFVDARKRSVEAAEKRYDVQAAVAELRELSAPLHSPDRFSPSCKSLYLGSFYRDVTAFLLNFVAVHLEICFTEQDREQAFDVFFDHQIAEEDAEASITQCVRLLEKVVTAGGVQDVVTEMLMQEQYVVAHKLLLRKQINDLFFWRVLADVMVQCDGDPCQSPLAAVFDVVLARWSQNDFAVNTEYTINASVCFFLRYSLQKLSKNGGEAAITQQDWITKLCKGVQDHMSHSIERDEDPLAVYGCPVLPEELENGIADLDLDATSITEFLEQSTSEASGGKKNRSGRKHSRKQSTKPFTLDPDELVLSDEDGKDASDSDAESEASFDDADSDSDMSLEAYDLEDDEEDLTAKRPLYLKDLIAGLLSDDDREKTEAALNETEPLLRRQPRDLSDKAHEVVRALLRLEDKYNTLQFVKLRSQALATACALAPTQTLPYLTSQALEREQLLQSRIDVLLAMTSAAQELSERGGGYQQSKTPKTLLHEQVDSDLKTRTMQSLKTRHWGYRRDPLAAPKRNAFAPYALEFFSPLLFGYVEYVRKHSDSPGKARSEVEQTFLAHLLHALASFVECAGHAPQTIAMAKCLLEFAWSERLSTNAEEAGEALAEVAPWLHQMQNHDPDAGCREAARLLSSFAPTQEMATVEGSPVSSAKLTELGKALDQTSISNTNGVVSPAASHEAPSDEVDMEAADVPSPKLPAKSPKKRGRTDSLKKMLPAPASQRHKQVTNSPQSSMQGSSSTEEDSATSPSLAPSQDTPPPQQRPHAQPAKLMVKDRRGSGMGVPRAHLILNAVKQAPPAKEKSNPRRWSKHEDESLRLAVERSGERNWKAIADQVPGRNHTQCLQRWTKVLKPGLIKGHWTPEEDAKLRELVAEGKKNWGQVASLIPGRTSKQCRERWCNHLDPNINKGSYTEDEDKIIVEMQAKLGNRWSIIAQQLKGRTEDAVKIRWKSLMRGRRAASKEDKTPTAATASPAVSTASSSPADVERPQAKQPAKASPTRPKNRAPAVAAETDQNANAKNEQQVAAESKPVVDARSSAVGASVGNMPATVFVKNQPMTQPDMAAAMGTPGNSMHNVNELVAASIHNFQMSQRFHPNSAAHAGNAMYPGNPNQLMAAIAPSNQQPPGVYGMTDGGFNVNIQQQMLLQQHQSQQHIQHQQVPPSYQYPPGYTMQQQSMGVMPNYVVPTNFPTSNQMQMQMQMHMPVSSSMQSPLSMPPTPTYSSQAMAMAMANAQYQQHQQHPPAVHQGFSGAPLHPRMASLGTPSGTSTQSMMLPTSSGANSGNHSNGAGVNAGLPPSSAAAVAGGRGLNTPREEWGSSQTPRSQMIMTEGHASAYELFHQQRLRLMLQERDKQGMSLSSAPSPGQALLTKELEANKERQARQAIMQKGWKSAVESMVSFNSVSDLSSLDDQQRFDGLLEKVSLSALDPTDDELLDQTVDIISGDDTVDL</sequence>
<dbReference type="InterPro" id="IPR017930">
    <property type="entry name" value="Myb_dom"/>
</dbReference>
<feature type="compositionally biased region" description="Polar residues" evidence="3">
    <location>
        <begin position="751"/>
        <end position="760"/>
    </location>
</feature>
<feature type="domain" description="HTH myb-type" evidence="5">
    <location>
        <begin position="811"/>
        <end position="856"/>
    </location>
</feature>
<feature type="domain" description="Myb-like" evidence="4">
    <location>
        <begin position="857"/>
        <end position="907"/>
    </location>
</feature>
<feature type="compositionally biased region" description="Basic residues" evidence="3">
    <location>
        <begin position="289"/>
        <end position="302"/>
    </location>
</feature>
<proteinExistence type="predicted"/>
<dbReference type="InterPro" id="IPR019337">
    <property type="entry name" value="Telomere_length_regulation_dom"/>
</dbReference>
<dbReference type="PANTHER" id="PTHR15830:SF10">
    <property type="entry name" value="TELOMERE LENGTH REGULATION PROTEIN TEL2 HOMOLOG"/>
    <property type="match status" value="1"/>
</dbReference>
<dbReference type="Pfam" id="PF10193">
    <property type="entry name" value="Telomere_reg-2"/>
    <property type="match status" value="1"/>
</dbReference>
<dbReference type="Pfam" id="PF00249">
    <property type="entry name" value="Myb_DNA-binding"/>
    <property type="match status" value="1"/>
</dbReference>
<accession>A0A8T1ULB8</accession>
<feature type="region of interest" description="Disordered" evidence="3">
    <location>
        <begin position="959"/>
        <end position="1037"/>
    </location>
</feature>
<dbReference type="SMART" id="SM00717">
    <property type="entry name" value="SANT"/>
    <property type="match status" value="3"/>
</dbReference>
<comment type="caution">
    <text evidence="6">The sequence shown here is derived from an EMBL/GenBank/DDBJ whole genome shotgun (WGS) entry which is preliminary data.</text>
</comment>
<organism evidence="6 7">
    <name type="scientific">Phytophthora cactorum</name>
    <dbReference type="NCBI Taxonomy" id="29920"/>
    <lineage>
        <taxon>Eukaryota</taxon>
        <taxon>Sar</taxon>
        <taxon>Stramenopiles</taxon>
        <taxon>Oomycota</taxon>
        <taxon>Peronosporomycetes</taxon>
        <taxon>Peronosporales</taxon>
        <taxon>Peronosporaceae</taxon>
        <taxon>Phytophthora</taxon>
    </lineage>
</organism>
<evidence type="ECO:0000256" key="3">
    <source>
        <dbReference type="SAM" id="MobiDB-lite"/>
    </source>
</evidence>
<dbReference type="EMBL" id="JAENGZ010000303">
    <property type="protein sequence ID" value="KAG6962554.1"/>
    <property type="molecule type" value="Genomic_DNA"/>
</dbReference>
<evidence type="ECO:0000313" key="7">
    <source>
        <dbReference type="Proteomes" id="UP000688947"/>
    </source>
</evidence>
<feature type="compositionally biased region" description="Low complexity" evidence="3">
    <location>
        <begin position="971"/>
        <end position="988"/>
    </location>
</feature>
<protein>
    <submittedName>
        <fullName evidence="6">Uncharacterized protein</fullName>
    </submittedName>
</protein>
<keyword evidence="2" id="KW-0238">DNA-binding</keyword>
<feature type="region of interest" description="Disordered" evidence="3">
    <location>
        <begin position="1243"/>
        <end position="1274"/>
    </location>
</feature>
<gene>
    <name evidence="6" type="ORF">JG687_00007093</name>
</gene>
<dbReference type="PROSITE" id="PS50090">
    <property type="entry name" value="MYB_LIKE"/>
    <property type="match status" value="3"/>
</dbReference>
<feature type="compositionally biased region" description="Polar residues" evidence="3">
    <location>
        <begin position="1017"/>
        <end position="1030"/>
    </location>
</feature>
<feature type="region of interest" description="Disordered" evidence="3">
    <location>
        <begin position="278"/>
        <end position="342"/>
    </location>
</feature>
<feature type="region of interest" description="Disordered" evidence="3">
    <location>
        <begin position="800"/>
        <end position="819"/>
    </location>
</feature>
<dbReference type="GO" id="GO:0005829">
    <property type="term" value="C:cytosol"/>
    <property type="evidence" value="ECO:0007669"/>
    <property type="project" value="TreeGrafter"/>
</dbReference>
<dbReference type="Pfam" id="PF13921">
    <property type="entry name" value="Myb_DNA-bind_6"/>
    <property type="match status" value="1"/>
</dbReference>
<evidence type="ECO:0000256" key="2">
    <source>
        <dbReference type="ARBA" id="ARBA00023125"/>
    </source>
</evidence>
<dbReference type="GO" id="GO:0051083">
    <property type="term" value="P:'de novo' cotranslational protein folding"/>
    <property type="evidence" value="ECO:0007669"/>
    <property type="project" value="TreeGrafter"/>
</dbReference>
<dbReference type="GO" id="GO:0051879">
    <property type="term" value="F:Hsp90 protein binding"/>
    <property type="evidence" value="ECO:0007669"/>
    <property type="project" value="TreeGrafter"/>
</dbReference>
<dbReference type="CDD" id="cd00167">
    <property type="entry name" value="SANT"/>
    <property type="match status" value="3"/>
</dbReference>
<keyword evidence="1" id="KW-0677">Repeat</keyword>
<dbReference type="VEuPathDB" id="FungiDB:PC110_g17980"/>
<dbReference type="Proteomes" id="UP000688947">
    <property type="component" value="Unassembled WGS sequence"/>
</dbReference>
<dbReference type="InterPro" id="IPR001005">
    <property type="entry name" value="SANT/Myb"/>
</dbReference>
<dbReference type="GO" id="GO:0042162">
    <property type="term" value="F:telomeric DNA binding"/>
    <property type="evidence" value="ECO:0007669"/>
    <property type="project" value="TreeGrafter"/>
</dbReference>
<dbReference type="PROSITE" id="PS51294">
    <property type="entry name" value="HTH_MYB"/>
    <property type="match status" value="3"/>
</dbReference>
<feature type="compositionally biased region" description="Basic and acidic residues" evidence="3">
    <location>
        <begin position="804"/>
        <end position="819"/>
    </location>
</feature>
<feature type="domain" description="HTH myb-type" evidence="5">
    <location>
        <begin position="857"/>
        <end position="911"/>
    </location>
</feature>
<feature type="domain" description="HTH myb-type" evidence="5">
    <location>
        <begin position="912"/>
        <end position="962"/>
    </location>
</feature>
<feature type="compositionally biased region" description="Acidic residues" evidence="3">
    <location>
        <begin position="309"/>
        <end position="342"/>
    </location>
</feature>